<keyword evidence="3 5" id="KW-1133">Transmembrane helix</keyword>
<evidence type="ECO:0000256" key="3">
    <source>
        <dbReference type="ARBA" id="ARBA00022989"/>
    </source>
</evidence>
<dbReference type="Gene3D" id="1.10.357.140">
    <property type="entry name" value="UbiA prenyltransferase"/>
    <property type="match status" value="1"/>
</dbReference>
<keyword evidence="4 5" id="KW-0472">Membrane</keyword>
<evidence type="ECO:0000256" key="2">
    <source>
        <dbReference type="ARBA" id="ARBA00022692"/>
    </source>
</evidence>
<evidence type="ECO:0000313" key="6">
    <source>
        <dbReference type="EMBL" id="MDA0184581.1"/>
    </source>
</evidence>
<keyword evidence="7" id="KW-1185">Reference proteome</keyword>
<sequence>MQRGFRRRARIRRAGDIAELVRLPAVLSVPGDVLVGVAASGQLGNVPRTAGLVASSSMMYLAGMALNDYADREVDAVERPSRPIPSGRVSPEFALGFAGALTAGSLALAVAADGRRALPVAWPLAAAVWGYDLFGKDTPVASLSMAACRGLDVLMGSGTRGAAAALPAAAVVTAHITMVTEVSRQEVTGGDPGVSKRALAGTAAVASVSALLAQGAPKLTRGAAFGLAGAYGAFVGRAHVDAIAEPTPARLQKSVGAGIMGLMPLEAGLLAGSGSLGPAAGIAALFPLARKMAKRRKVT</sequence>
<dbReference type="Proteomes" id="UP001147653">
    <property type="component" value="Unassembled WGS sequence"/>
</dbReference>
<dbReference type="GO" id="GO:0016020">
    <property type="term" value="C:membrane"/>
    <property type="evidence" value="ECO:0007669"/>
    <property type="project" value="UniProtKB-SubCell"/>
</dbReference>
<evidence type="ECO:0000256" key="1">
    <source>
        <dbReference type="ARBA" id="ARBA00004141"/>
    </source>
</evidence>
<dbReference type="PANTHER" id="PTHR42723">
    <property type="entry name" value="CHLOROPHYLL SYNTHASE"/>
    <property type="match status" value="1"/>
</dbReference>
<dbReference type="EMBL" id="JAPDDP010000080">
    <property type="protein sequence ID" value="MDA0184581.1"/>
    <property type="molecule type" value="Genomic_DNA"/>
</dbReference>
<dbReference type="CDD" id="cd13964">
    <property type="entry name" value="PT_UbiA_1"/>
    <property type="match status" value="1"/>
</dbReference>
<dbReference type="AlphaFoldDB" id="A0A9X3SCE6"/>
<evidence type="ECO:0000256" key="5">
    <source>
        <dbReference type="SAM" id="Phobius"/>
    </source>
</evidence>
<evidence type="ECO:0000313" key="7">
    <source>
        <dbReference type="Proteomes" id="UP001147653"/>
    </source>
</evidence>
<accession>A0A9X3SCE6</accession>
<dbReference type="Pfam" id="PF01040">
    <property type="entry name" value="UbiA"/>
    <property type="match status" value="1"/>
</dbReference>
<dbReference type="InterPro" id="IPR044878">
    <property type="entry name" value="UbiA_sf"/>
</dbReference>
<dbReference type="PANTHER" id="PTHR42723:SF1">
    <property type="entry name" value="CHLOROPHYLL SYNTHASE, CHLOROPLASTIC"/>
    <property type="match status" value="1"/>
</dbReference>
<evidence type="ECO:0000256" key="4">
    <source>
        <dbReference type="ARBA" id="ARBA00023136"/>
    </source>
</evidence>
<feature type="transmembrane region" description="Helical" evidence="5">
    <location>
        <begin position="269"/>
        <end position="289"/>
    </location>
</feature>
<comment type="caution">
    <text evidence="6">The sequence shown here is derived from an EMBL/GenBank/DDBJ whole genome shotgun (WGS) entry which is preliminary data.</text>
</comment>
<dbReference type="InterPro" id="IPR050475">
    <property type="entry name" value="Prenyltransferase_related"/>
</dbReference>
<organism evidence="6 7">
    <name type="scientific">Solirubrobacter phytolaccae</name>
    <dbReference type="NCBI Taxonomy" id="1404360"/>
    <lineage>
        <taxon>Bacteria</taxon>
        <taxon>Bacillati</taxon>
        <taxon>Actinomycetota</taxon>
        <taxon>Thermoleophilia</taxon>
        <taxon>Solirubrobacterales</taxon>
        <taxon>Solirubrobacteraceae</taxon>
        <taxon>Solirubrobacter</taxon>
    </lineage>
</organism>
<dbReference type="NCBIfam" id="NF045897">
    <property type="entry name" value="SCO3242_trans"/>
    <property type="match status" value="1"/>
</dbReference>
<dbReference type="GO" id="GO:0016765">
    <property type="term" value="F:transferase activity, transferring alkyl or aryl (other than methyl) groups"/>
    <property type="evidence" value="ECO:0007669"/>
    <property type="project" value="InterPro"/>
</dbReference>
<proteinExistence type="predicted"/>
<protein>
    <submittedName>
        <fullName evidence="6">UbiA family prenyltransferase</fullName>
    </submittedName>
</protein>
<dbReference type="RefSeq" id="WP_270029037.1">
    <property type="nucleotide sequence ID" value="NZ_JAPDDP010000080.1"/>
</dbReference>
<dbReference type="InterPro" id="IPR000537">
    <property type="entry name" value="UbiA_prenyltransferase"/>
</dbReference>
<keyword evidence="2 5" id="KW-0812">Transmembrane</keyword>
<reference evidence="6" key="1">
    <citation type="submission" date="2022-10" db="EMBL/GenBank/DDBJ databases">
        <title>The WGS of Solirubrobacter phytolaccae KCTC 29190.</title>
        <authorList>
            <person name="Jiang Z."/>
        </authorList>
    </citation>
    <scope>NUCLEOTIDE SEQUENCE</scope>
    <source>
        <strain evidence="6">KCTC 29190</strain>
    </source>
</reference>
<comment type="subcellular location">
    <subcellularLocation>
        <location evidence="1">Membrane</location>
        <topology evidence="1">Multi-pass membrane protein</topology>
    </subcellularLocation>
</comment>
<gene>
    <name evidence="6" type="ORF">OJ997_30040</name>
</gene>
<name>A0A9X3SCE6_9ACTN</name>